<keyword evidence="3" id="KW-1185">Reference proteome</keyword>
<keyword evidence="1" id="KW-1133">Transmembrane helix</keyword>
<reference evidence="3" key="1">
    <citation type="journal article" date="2019" name="Gigascience">
        <title>De novo genome assembly of the endangered Acer yangbiense, a plant species with extremely small populations endemic to Yunnan Province, China.</title>
        <authorList>
            <person name="Yang J."/>
            <person name="Wariss H.M."/>
            <person name="Tao L."/>
            <person name="Zhang R."/>
            <person name="Yun Q."/>
            <person name="Hollingsworth P."/>
            <person name="Dao Z."/>
            <person name="Luo G."/>
            <person name="Guo H."/>
            <person name="Ma Y."/>
            <person name="Sun W."/>
        </authorList>
    </citation>
    <scope>NUCLEOTIDE SEQUENCE [LARGE SCALE GENOMIC DNA]</scope>
    <source>
        <strain evidence="3">cv. Malutang</strain>
    </source>
</reference>
<proteinExistence type="predicted"/>
<evidence type="ECO:0000313" key="3">
    <source>
        <dbReference type="Proteomes" id="UP000323000"/>
    </source>
</evidence>
<dbReference type="Proteomes" id="UP000323000">
    <property type="component" value="Chromosome 6"/>
</dbReference>
<sequence>MISTDLSSLSKTSETSPQLLSVAFIVFGSLVFGLPSADSSLSKCDWSHAYMAIGHALTTGIKVDKARKSNYIKRLEIPVN</sequence>
<feature type="transmembrane region" description="Helical" evidence="1">
    <location>
        <begin position="20"/>
        <end position="37"/>
    </location>
</feature>
<comment type="caution">
    <text evidence="2">The sequence shown here is derived from an EMBL/GenBank/DDBJ whole genome shotgun (WGS) entry which is preliminary data.</text>
</comment>
<evidence type="ECO:0000313" key="2">
    <source>
        <dbReference type="EMBL" id="TXG59265.1"/>
    </source>
</evidence>
<keyword evidence="1" id="KW-0472">Membrane</keyword>
<name>A0A5C7HR41_9ROSI</name>
<protein>
    <submittedName>
        <fullName evidence="2">Uncharacterized protein</fullName>
    </submittedName>
</protein>
<dbReference type="AlphaFoldDB" id="A0A5C7HR41"/>
<gene>
    <name evidence="2" type="ORF">EZV62_013838</name>
</gene>
<evidence type="ECO:0000256" key="1">
    <source>
        <dbReference type="SAM" id="Phobius"/>
    </source>
</evidence>
<organism evidence="2 3">
    <name type="scientific">Acer yangbiense</name>
    <dbReference type="NCBI Taxonomy" id="1000413"/>
    <lineage>
        <taxon>Eukaryota</taxon>
        <taxon>Viridiplantae</taxon>
        <taxon>Streptophyta</taxon>
        <taxon>Embryophyta</taxon>
        <taxon>Tracheophyta</taxon>
        <taxon>Spermatophyta</taxon>
        <taxon>Magnoliopsida</taxon>
        <taxon>eudicotyledons</taxon>
        <taxon>Gunneridae</taxon>
        <taxon>Pentapetalae</taxon>
        <taxon>rosids</taxon>
        <taxon>malvids</taxon>
        <taxon>Sapindales</taxon>
        <taxon>Sapindaceae</taxon>
        <taxon>Hippocastanoideae</taxon>
        <taxon>Acereae</taxon>
        <taxon>Acer</taxon>
    </lineage>
</organism>
<keyword evidence="1" id="KW-0812">Transmembrane</keyword>
<accession>A0A5C7HR41</accession>
<dbReference type="EMBL" id="VAHF01000006">
    <property type="protein sequence ID" value="TXG59265.1"/>
    <property type="molecule type" value="Genomic_DNA"/>
</dbReference>